<sequence length="105" mass="11697">MQIQINTDKNISGQDSLAQHVEDGLRSDLSRFSDQITRIEVHLSDENSSAKSGKKDKRCLLEVRLAGERPMATSEHAETIGDAVTFATEQMINLLDTELGKRAKR</sequence>
<reference evidence="1 2" key="1">
    <citation type="submission" date="2016-01" db="EMBL/GenBank/DDBJ databases">
        <title>Draft genome of the antarctic isolate Shewanella frigidimarina Ag06-30.</title>
        <authorList>
            <person name="Parmeciano Di Noto G."/>
            <person name="Vazquez S."/>
            <person name="Mac Cormack W."/>
            <person name="Iriarte A."/>
            <person name="Quiroga C."/>
        </authorList>
    </citation>
    <scope>NUCLEOTIDE SEQUENCE [LARGE SCALE GENOMIC DNA]</scope>
    <source>
        <strain evidence="1 2">Ag06-30</strain>
    </source>
</reference>
<dbReference type="Proteomes" id="UP000055702">
    <property type="component" value="Unassembled WGS sequence"/>
</dbReference>
<dbReference type="Pfam" id="PF02482">
    <property type="entry name" value="Ribosomal_S30AE"/>
    <property type="match status" value="1"/>
</dbReference>
<dbReference type="InterPro" id="IPR036567">
    <property type="entry name" value="RHF-like"/>
</dbReference>
<dbReference type="RefSeq" id="WP_059743562.1">
    <property type="nucleotide sequence ID" value="NZ_LRDC01000001.1"/>
</dbReference>
<dbReference type="EMBL" id="LRDC01000001">
    <property type="protein sequence ID" value="KVX03108.1"/>
    <property type="molecule type" value="Genomic_DNA"/>
</dbReference>
<comment type="caution">
    <text evidence="1">The sequence shown here is derived from an EMBL/GenBank/DDBJ whole genome shotgun (WGS) entry which is preliminary data.</text>
</comment>
<organism evidence="1">
    <name type="scientific">Shewanella frigidimarina</name>
    <dbReference type="NCBI Taxonomy" id="56812"/>
    <lineage>
        <taxon>Bacteria</taxon>
        <taxon>Pseudomonadati</taxon>
        <taxon>Pseudomonadota</taxon>
        <taxon>Gammaproteobacteria</taxon>
        <taxon>Alteromonadales</taxon>
        <taxon>Shewanellaceae</taxon>
        <taxon>Shewanella</taxon>
    </lineage>
</organism>
<protein>
    <recommendedName>
        <fullName evidence="3">Ribosomal subunit interface protein</fullName>
    </recommendedName>
</protein>
<dbReference type="AlphaFoldDB" id="A0A106C2L4"/>
<dbReference type="Gene3D" id="3.30.160.100">
    <property type="entry name" value="Ribosome hibernation promotion factor-like"/>
    <property type="match status" value="1"/>
</dbReference>
<proteinExistence type="predicted"/>
<dbReference type="SUPFAM" id="SSF69754">
    <property type="entry name" value="Ribosome binding protein Y (YfiA homologue)"/>
    <property type="match status" value="1"/>
</dbReference>
<gene>
    <name evidence="1" type="ORF">AWJ07_00560</name>
</gene>
<accession>A0A106C2L4</accession>
<evidence type="ECO:0000313" key="1">
    <source>
        <dbReference type="EMBL" id="KVX03108.1"/>
    </source>
</evidence>
<dbReference type="InterPro" id="IPR003489">
    <property type="entry name" value="RHF/RaiA"/>
</dbReference>
<evidence type="ECO:0008006" key="3">
    <source>
        <dbReference type="Google" id="ProtNLM"/>
    </source>
</evidence>
<evidence type="ECO:0000313" key="2">
    <source>
        <dbReference type="Proteomes" id="UP000055702"/>
    </source>
</evidence>
<name>A0A106C2L4_SHEFR</name>